<dbReference type="PANTHER" id="PTHR45436">
    <property type="entry name" value="SENSOR HISTIDINE KINASE YKOH"/>
    <property type="match status" value="1"/>
</dbReference>
<evidence type="ECO:0000256" key="2">
    <source>
        <dbReference type="ARBA" id="ARBA00004370"/>
    </source>
</evidence>
<keyword evidence="6 10" id="KW-0812">Transmembrane</keyword>
<accession>A0AAP9G8R1</accession>
<dbReference type="AlphaFoldDB" id="A0AAP9G8R1"/>
<dbReference type="GO" id="GO:0005524">
    <property type="term" value="F:ATP binding"/>
    <property type="evidence" value="ECO:0007669"/>
    <property type="project" value="UniProtKB-KW"/>
</dbReference>
<keyword evidence="4" id="KW-0597">Phosphoprotein</keyword>
<dbReference type="EC" id="2.7.13.3" evidence="3"/>
<evidence type="ECO:0000313" key="13">
    <source>
        <dbReference type="EMBL" id="QGH45660.1"/>
    </source>
</evidence>
<dbReference type="InterPro" id="IPR004358">
    <property type="entry name" value="Sig_transdc_His_kin-like_C"/>
</dbReference>
<organism evidence="13 15">
    <name type="scientific">Vibrio owensii</name>
    <dbReference type="NCBI Taxonomy" id="696485"/>
    <lineage>
        <taxon>Bacteria</taxon>
        <taxon>Pseudomonadati</taxon>
        <taxon>Pseudomonadota</taxon>
        <taxon>Gammaproteobacteria</taxon>
        <taxon>Vibrionales</taxon>
        <taxon>Vibrionaceae</taxon>
        <taxon>Vibrio</taxon>
    </lineage>
</organism>
<evidence type="ECO:0000256" key="7">
    <source>
        <dbReference type="ARBA" id="ARBA00022777"/>
    </source>
</evidence>
<keyword evidence="9 10" id="KW-0472">Membrane</keyword>
<proteinExistence type="predicted"/>
<dbReference type="InterPro" id="IPR005467">
    <property type="entry name" value="His_kinase_dom"/>
</dbReference>
<comment type="subcellular location">
    <subcellularLocation>
        <location evidence="2">Membrane</location>
    </subcellularLocation>
</comment>
<evidence type="ECO:0000313" key="15">
    <source>
        <dbReference type="Proteomes" id="UP000390336"/>
    </source>
</evidence>
<name>A0AAP9G8R1_9VIBR</name>
<dbReference type="InterPro" id="IPR036890">
    <property type="entry name" value="HATPase_C_sf"/>
</dbReference>
<evidence type="ECO:0000256" key="3">
    <source>
        <dbReference type="ARBA" id="ARBA00012438"/>
    </source>
</evidence>
<feature type="domain" description="Histidine kinase" evidence="11">
    <location>
        <begin position="260"/>
        <end position="460"/>
    </location>
</feature>
<evidence type="ECO:0000256" key="5">
    <source>
        <dbReference type="ARBA" id="ARBA00022679"/>
    </source>
</evidence>
<dbReference type="PRINTS" id="PR00344">
    <property type="entry name" value="BCTRLSENSOR"/>
</dbReference>
<evidence type="ECO:0000259" key="11">
    <source>
        <dbReference type="PROSITE" id="PS50109"/>
    </source>
</evidence>
<evidence type="ECO:0000256" key="1">
    <source>
        <dbReference type="ARBA" id="ARBA00000085"/>
    </source>
</evidence>
<dbReference type="GO" id="GO:0000160">
    <property type="term" value="P:phosphorelay signal transduction system"/>
    <property type="evidence" value="ECO:0007669"/>
    <property type="project" value="TreeGrafter"/>
</dbReference>
<reference evidence="13 15" key="1">
    <citation type="journal article" date="2015" name="Genome Announc.">
        <title>Draft Genome Sequence of Vibrio owensii Strain SH-14, Which Causes Shrimp Acute Hepatopancreatic Necrosis Disease.</title>
        <authorList>
            <person name="Liu L."/>
            <person name="Xiao J."/>
            <person name="Xia X."/>
            <person name="Pan Y."/>
            <person name="Yan S."/>
            <person name="Wang Y."/>
        </authorList>
    </citation>
    <scope>NUCLEOTIDE SEQUENCE [LARGE SCALE GENOMIC DNA]</scope>
    <source>
        <strain evidence="13 15">SH14</strain>
    </source>
</reference>
<dbReference type="RefSeq" id="WP_054824657.1">
    <property type="nucleotide sequence ID" value="NZ_CP033137.1"/>
</dbReference>
<evidence type="ECO:0000313" key="14">
    <source>
        <dbReference type="Proteomes" id="UP000272136"/>
    </source>
</evidence>
<sequence>MKRLISSTFRRRVLFITSVVGISYLLTISAFVYHLEKDKLFEEYALDVASHVPAITNEIIASGQVTPLEKWNEEFPLHSSHFSMFICDENNNELWRSMNEESRQRLLKRGIKTPKIENFCLDPLLPTEINQFELIQTKQGSAFIAHVLPLDKTPYNPQGRIVLLRRMEDKVDSLNQLKVNVAIFSIIASLIVMWLIFLIYRWSFKPFKILEKELIDVKANKKEKLAHSYPEDLMPITSALNELMFQQKENEQRYRRALNDLAHSLKTRVAVSQALLDDIEEGKIHDINQQLLEMDDVIQGQLKRASLGVKGIVENTTPIKPILNSLLLMFDKVHIDKGIRVEQFINNDQTLPMSKADVMEVFGNVLENAYRYAQKRIDVFINNTEEGIIITFNNDGPAVDESISDTLFKRGVRADEQNPGTGLGLALCDEIVHSYKGAIWFETPSDPSMGASLKVLLPYR</sequence>
<evidence type="ECO:0000313" key="12">
    <source>
        <dbReference type="EMBL" id="AYO12981.1"/>
    </source>
</evidence>
<keyword evidence="7" id="KW-0418">Kinase</keyword>
<evidence type="ECO:0000256" key="4">
    <source>
        <dbReference type="ARBA" id="ARBA00022553"/>
    </source>
</evidence>
<evidence type="ECO:0000256" key="6">
    <source>
        <dbReference type="ARBA" id="ARBA00022692"/>
    </source>
</evidence>
<gene>
    <name evidence="13" type="ORF">APZ19_00110</name>
    <name evidence="12" type="ORF">D0812_00110</name>
</gene>
<dbReference type="EMBL" id="CP033137">
    <property type="protein sequence ID" value="AYO12981.1"/>
    <property type="molecule type" value="Genomic_DNA"/>
</dbReference>
<keyword evidence="5" id="KW-0808">Transferase</keyword>
<dbReference type="PROSITE" id="PS50109">
    <property type="entry name" value="HIS_KIN"/>
    <property type="match status" value="1"/>
</dbReference>
<dbReference type="Gene3D" id="3.30.565.10">
    <property type="entry name" value="Histidine kinase-like ATPase, C-terminal domain"/>
    <property type="match status" value="1"/>
</dbReference>
<dbReference type="SUPFAM" id="SSF55874">
    <property type="entry name" value="ATPase domain of HSP90 chaperone/DNA topoisomerase II/histidine kinase"/>
    <property type="match status" value="1"/>
</dbReference>
<feature type="transmembrane region" description="Helical" evidence="10">
    <location>
        <begin position="12"/>
        <end position="33"/>
    </location>
</feature>
<dbReference type="Proteomes" id="UP000272136">
    <property type="component" value="Chromosome 1"/>
</dbReference>
<keyword evidence="8 10" id="KW-1133">Transmembrane helix</keyword>
<comment type="catalytic activity">
    <reaction evidence="1">
        <text>ATP + protein L-histidine = ADP + protein N-phospho-L-histidine.</text>
        <dbReference type="EC" id="2.7.13.3"/>
    </reaction>
</comment>
<dbReference type="Pfam" id="PF02518">
    <property type="entry name" value="HATPase_c"/>
    <property type="match status" value="1"/>
</dbReference>
<dbReference type="Proteomes" id="UP000390336">
    <property type="component" value="Chromosome 1"/>
</dbReference>
<dbReference type="SMART" id="SM00387">
    <property type="entry name" value="HATPase_c"/>
    <property type="match status" value="1"/>
</dbReference>
<dbReference type="PANTHER" id="PTHR45436:SF4">
    <property type="entry name" value="SENSOR PROTEIN PHOQ"/>
    <property type="match status" value="1"/>
</dbReference>
<dbReference type="GO" id="GO:0004673">
    <property type="term" value="F:protein histidine kinase activity"/>
    <property type="evidence" value="ECO:0007669"/>
    <property type="project" value="UniProtKB-EC"/>
</dbReference>
<evidence type="ECO:0000256" key="8">
    <source>
        <dbReference type="ARBA" id="ARBA00022989"/>
    </source>
</evidence>
<dbReference type="InterPro" id="IPR003594">
    <property type="entry name" value="HATPase_dom"/>
</dbReference>
<evidence type="ECO:0000256" key="9">
    <source>
        <dbReference type="ARBA" id="ARBA00023136"/>
    </source>
</evidence>
<dbReference type="EMBL" id="CP045859">
    <property type="protein sequence ID" value="QGH45660.1"/>
    <property type="molecule type" value="Genomic_DNA"/>
</dbReference>
<protein>
    <recommendedName>
        <fullName evidence="3">histidine kinase</fullName>
        <ecNumber evidence="3">2.7.13.3</ecNumber>
    </recommendedName>
</protein>
<dbReference type="GO" id="GO:0005886">
    <property type="term" value="C:plasma membrane"/>
    <property type="evidence" value="ECO:0007669"/>
    <property type="project" value="TreeGrafter"/>
</dbReference>
<dbReference type="InterPro" id="IPR050428">
    <property type="entry name" value="TCS_sensor_his_kinase"/>
</dbReference>
<keyword evidence="14" id="KW-1185">Reference proteome</keyword>
<evidence type="ECO:0000256" key="10">
    <source>
        <dbReference type="SAM" id="Phobius"/>
    </source>
</evidence>
<feature type="transmembrane region" description="Helical" evidence="10">
    <location>
        <begin position="181"/>
        <end position="200"/>
    </location>
</feature>
<reference evidence="12 14" key="2">
    <citation type="submission" date="2018-10" db="EMBL/GenBank/DDBJ databases">
        <title>Whole Genome of Vibrio owensii strain 170502, isolated from Acute Hepatopancreatic Necrosis Disease (AHPND) shrimp.</title>
        <authorList>
            <person name="Yan M."/>
            <person name="Wang X."/>
            <person name="Wang Y."/>
        </authorList>
    </citation>
    <scope>NUCLEOTIDE SEQUENCE [LARGE SCALE GENOMIC DNA]</scope>
    <source>
        <strain evidence="12 14">1700302</strain>
    </source>
</reference>
<reference evidence="13" key="3">
    <citation type="submission" date="2019-11" db="EMBL/GenBank/DDBJ databases">
        <title>Complete genome sequence of Vibrio owensii SH-14 isolated from shrimp with acute hepatopancreatic necrosis diease.</title>
        <authorList>
            <person name="Liang X."/>
            <person name="Wang Y."/>
        </authorList>
    </citation>
    <scope>NUCLEOTIDE SEQUENCE</scope>
    <source>
        <strain evidence="13">SH14</strain>
    </source>
</reference>